<dbReference type="AlphaFoldDB" id="A0A9P6C2U4"/>
<gene>
    <name evidence="2" type="ORF">P691DRAFT_759122</name>
</gene>
<dbReference type="OrthoDB" id="2751409at2759"/>
<evidence type="ECO:0000256" key="1">
    <source>
        <dbReference type="SAM" id="MobiDB-lite"/>
    </source>
</evidence>
<dbReference type="SUPFAM" id="SSF81383">
    <property type="entry name" value="F-box domain"/>
    <property type="match status" value="1"/>
</dbReference>
<accession>A0A9P6C2U4</accession>
<proteinExistence type="predicted"/>
<organism evidence="2 3">
    <name type="scientific">Macrolepiota fuliginosa MF-IS2</name>
    <dbReference type="NCBI Taxonomy" id="1400762"/>
    <lineage>
        <taxon>Eukaryota</taxon>
        <taxon>Fungi</taxon>
        <taxon>Dikarya</taxon>
        <taxon>Basidiomycota</taxon>
        <taxon>Agaricomycotina</taxon>
        <taxon>Agaricomycetes</taxon>
        <taxon>Agaricomycetidae</taxon>
        <taxon>Agaricales</taxon>
        <taxon>Agaricineae</taxon>
        <taxon>Agaricaceae</taxon>
        <taxon>Macrolepiota</taxon>
    </lineage>
</organism>
<dbReference type="CDD" id="cd09917">
    <property type="entry name" value="F-box_SF"/>
    <property type="match status" value="1"/>
</dbReference>
<name>A0A9P6C2U4_9AGAR</name>
<protein>
    <recommendedName>
        <fullName evidence="4">F-box domain-containing protein</fullName>
    </recommendedName>
</protein>
<keyword evidence="3" id="KW-1185">Reference proteome</keyword>
<evidence type="ECO:0000313" key="3">
    <source>
        <dbReference type="Proteomes" id="UP000807342"/>
    </source>
</evidence>
<feature type="compositionally biased region" description="Low complexity" evidence="1">
    <location>
        <begin position="514"/>
        <end position="529"/>
    </location>
</feature>
<dbReference type="InterPro" id="IPR036047">
    <property type="entry name" value="F-box-like_dom_sf"/>
</dbReference>
<sequence length="602" mass="68164">MSSKPAKVTLLDLQPEILTHILLYVPFTSVVNCKGVNRHLQCLISGSIELQYYIHLNIFGQRDNPLCGLPVSERLDQLLTRERRLEVFDFKFEKFIDVPVLAEYNQRRLSRGILSLSYPDGVFREMQVPSEVDQEVKWTEARAEHALAAAPMHIYEQDLRVLVVQRRTTYASGAQPRTIHEVQIHLNRSSTGEPHPDAQRAITFKTHEEFGEPRVSIGCAGGNLVLVLRDCVETHEPDDQVYVYGWKTGELKMRISAPFNSYRFPLFLTMHVFLLANAKTGELEYWRIPRILSESPSDQPFFILALPRLSSGKVFHEIFCRATPHLSYGPQNASNPFYTDPHHAIVVSDVVIQSADRAGDATHFMFFVHRSSLVGYLDIFSTFISPNKRPMPVPYDDWGPSACRWFDDSMDGHETWWLSGTFGQRYAPGIVGASPLILFNFNPIDVGKVLATKSHTPNVEMEDGGHQDTDGGYKDIEGDWFEDNGKQLQRYAEKGREVLSQLHGSSASRLLFDPSANESETGSSSSQPRSRTKVVTRALDPLDDPGRCFENTVYSALPYTVRSSQDSLCDFEDLFLQEEYILGTQTAGSWDLIKQVHVLHYG</sequence>
<comment type="caution">
    <text evidence="2">The sequence shown here is derived from an EMBL/GenBank/DDBJ whole genome shotgun (WGS) entry which is preliminary data.</text>
</comment>
<evidence type="ECO:0000313" key="2">
    <source>
        <dbReference type="EMBL" id="KAF9449347.1"/>
    </source>
</evidence>
<feature type="region of interest" description="Disordered" evidence="1">
    <location>
        <begin position="510"/>
        <end position="533"/>
    </location>
</feature>
<reference evidence="2" key="1">
    <citation type="submission" date="2020-11" db="EMBL/GenBank/DDBJ databases">
        <authorList>
            <consortium name="DOE Joint Genome Institute"/>
            <person name="Ahrendt S."/>
            <person name="Riley R."/>
            <person name="Andreopoulos W."/>
            <person name="Labutti K."/>
            <person name="Pangilinan J."/>
            <person name="Ruiz-Duenas F.J."/>
            <person name="Barrasa J.M."/>
            <person name="Sanchez-Garcia M."/>
            <person name="Camarero S."/>
            <person name="Miyauchi S."/>
            <person name="Serrano A."/>
            <person name="Linde D."/>
            <person name="Babiker R."/>
            <person name="Drula E."/>
            <person name="Ayuso-Fernandez I."/>
            <person name="Pacheco R."/>
            <person name="Padilla G."/>
            <person name="Ferreira P."/>
            <person name="Barriuso J."/>
            <person name="Kellner H."/>
            <person name="Castanera R."/>
            <person name="Alfaro M."/>
            <person name="Ramirez L."/>
            <person name="Pisabarro A.G."/>
            <person name="Kuo A."/>
            <person name="Tritt A."/>
            <person name="Lipzen A."/>
            <person name="He G."/>
            <person name="Yan M."/>
            <person name="Ng V."/>
            <person name="Cullen D."/>
            <person name="Martin F."/>
            <person name="Rosso M.-N."/>
            <person name="Henrissat B."/>
            <person name="Hibbett D."/>
            <person name="Martinez A.T."/>
            <person name="Grigoriev I.V."/>
        </authorList>
    </citation>
    <scope>NUCLEOTIDE SEQUENCE</scope>
    <source>
        <strain evidence="2">MF-IS2</strain>
    </source>
</reference>
<dbReference type="EMBL" id="MU151133">
    <property type="protein sequence ID" value="KAF9449347.1"/>
    <property type="molecule type" value="Genomic_DNA"/>
</dbReference>
<evidence type="ECO:0008006" key="4">
    <source>
        <dbReference type="Google" id="ProtNLM"/>
    </source>
</evidence>
<dbReference type="Proteomes" id="UP000807342">
    <property type="component" value="Unassembled WGS sequence"/>
</dbReference>